<protein>
    <recommendedName>
        <fullName evidence="2">Ribonucleases P/MRP subunit Pop8-like domain-containing protein</fullName>
    </recommendedName>
</protein>
<evidence type="ECO:0000259" key="2">
    <source>
        <dbReference type="Pfam" id="PF20976"/>
    </source>
</evidence>
<feature type="region of interest" description="Disordered" evidence="1">
    <location>
        <begin position="1"/>
        <end position="67"/>
    </location>
</feature>
<dbReference type="GO" id="GO:0000172">
    <property type="term" value="C:ribonuclease MRP complex"/>
    <property type="evidence" value="ECO:0007669"/>
    <property type="project" value="InterPro"/>
</dbReference>
<evidence type="ECO:0000256" key="1">
    <source>
        <dbReference type="SAM" id="MobiDB-lite"/>
    </source>
</evidence>
<reference evidence="3" key="1">
    <citation type="submission" date="2020-01" db="EMBL/GenBank/DDBJ databases">
        <authorList>
            <consortium name="DOE Joint Genome Institute"/>
            <person name="Haridas S."/>
            <person name="Albert R."/>
            <person name="Binder M."/>
            <person name="Bloem J."/>
            <person name="Labutti K."/>
            <person name="Salamov A."/>
            <person name="Andreopoulos B."/>
            <person name="Baker S.E."/>
            <person name="Barry K."/>
            <person name="Bills G."/>
            <person name="Bluhm B.H."/>
            <person name="Cannon C."/>
            <person name="Castanera R."/>
            <person name="Culley D.E."/>
            <person name="Daum C."/>
            <person name="Ezra D."/>
            <person name="Gonzalez J.B."/>
            <person name="Henrissat B."/>
            <person name="Kuo A."/>
            <person name="Liang C."/>
            <person name="Lipzen A."/>
            <person name="Lutzoni F."/>
            <person name="Magnuson J."/>
            <person name="Mondo S."/>
            <person name="Nolan M."/>
            <person name="Ohm R."/>
            <person name="Pangilinan J."/>
            <person name="Park H.-J."/>
            <person name="Ramirez L."/>
            <person name="Alfaro M."/>
            <person name="Sun H."/>
            <person name="Tritt A."/>
            <person name="Yoshinaga Y."/>
            <person name="Zwiers L.-H."/>
            <person name="Turgeon B.G."/>
            <person name="Goodwin S.B."/>
            <person name="Spatafora J.W."/>
            <person name="Crous P.W."/>
            <person name="Grigoriev I.V."/>
        </authorList>
    </citation>
    <scope>NUCLEOTIDE SEQUENCE</scope>
    <source>
        <strain evidence="3">IPT5</strain>
    </source>
</reference>
<proteinExistence type="predicted"/>
<dbReference type="InterPro" id="IPR020347">
    <property type="entry name" value="Pop8"/>
</dbReference>
<dbReference type="EMBL" id="MU006291">
    <property type="protein sequence ID" value="KAF2855121.1"/>
    <property type="molecule type" value="Genomic_DNA"/>
</dbReference>
<keyword evidence="4" id="KW-1185">Reference proteome</keyword>
<gene>
    <name evidence="3" type="ORF">T440DRAFT_539235</name>
</gene>
<dbReference type="InterPro" id="IPR049128">
    <property type="entry name" value="Pop8-like_dom"/>
</dbReference>
<evidence type="ECO:0000313" key="3">
    <source>
        <dbReference type="EMBL" id="KAF2855121.1"/>
    </source>
</evidence>
<dbReference type="PANTHER" id="PTHR28173:SF1">
    <property type="entry name" value="RIBONUCLEASES P_MRP PROTEIN SUBUNIT POP8"/>
    <property type="match status" value="1"/>
</dbReference>
<dbReference type="GO" id="GO:0000294">
    <property type="term" value="P:nuclear-transcribed mRNA catabolic process, RNase MRP-dependent"/>
    <property type="evidence" value="ECO:0007669"/>
    <property type="project" value="TreeGrafter"/>
</dbReference>
<dbReference type="Pfam" id="PF20976">
    <property type="entry name" value="Pop8"/>
    <property type="match status" value="1"/>
</dbReference>
<sequence>MATAIPHISTNHTNSRTTTKITTTVPNHSNNDKDTSIPDAPPSPPNDTPTQQQQPPPSKKRKKQKETHILFQTTFRKPKWSYMHLILVTPGTASLPPSTSTCTSSAEINPPKHTDDISPLLASPLLLQPLTSYLGTTGSAIPIDILKTQGRQVWLRVPRQDVRAVRASLSSWVGNVEADDVPGLRGQGGGKVRVAWRILGEAGVLGGLGGMGDGGDLFG</sequence>
<dbReference type="PANTHER" id="PTHR28173">
    <property type="entry name" value="RIBONUCLEASES P/MRP PROTEIN SUBUNIT POP8"/>
    <property type="match status" value="1"/>
</dbReference>
<dbReference type="Proteomes" id="UP000799423">
    <property type="component" value="Unassembled WGS sequence"/>
</dbReference>
<dbReference type="AlphaFoldDB" id="A0A6A7BI52"/>
<feature type="compositionally biased region" description="Low complexity" evidence="1">
    <location>
        <begin position="7"/>
        <end position="24"/>
    </location>
</feature>
<name>A0A6A7BI52_9PLEO</name>
<dbReference type="OrthoDB" id="5530243at2759"/>
<evidence type="ECO:0000313" key="4">
    <source>
        <dbReference type="Proteomes" id="UP000799423"/>
    </source>
</evidence>
<feature type="domain" description="Ribonucleases P/MRP subunit Pop8-like" evidence="2">
    <location>
        <begin position="80"/>
        <end position="172"/>
    </location>
</feature>
<dbReference type="GO" id="GO:0000171">
    <property type="term" value="F:ribonuclease MRP activity"/>
    <property type="evidence" value="ECO:0007669"/>
    <property type="project" value="TreeGrafter"/>
</dbReference>
<dbReference type="GO" id="GO:0005655">
    <property type="term" value="C:nucleolar ribonuclease P complex"/>
    <property type="evidence" value="ECO:0007669"/>
    <property type="project" value="InterPro"/>
</dbReference>
<organism evidence="3 4">
    <name type="scientific">Plenodomus tracheiphilus IPT5</name>
    <dbReference type="NCBI Taxonomy" id="1408161"/>
    <lineage>
        <taxon>Eukaryota</taxon>
        <taxon>Fungi</taxon>
        <taxon>Dikarya</taxon>
        <taxon>Ascomycota</taxon>
        <taxon>Pezizomycotina</taxon>
        <taxon>Dothideomycetes</taxon>
        <taxon>Pleosporomycetidae</taxon>
        <taxon>Pleosporales</taxon>
        <taxon>Pleosporineae</taxon>
        <taxon>Leptosphaeriaceae</taxon>
        <taxon>Plenodomus</taxon>
    </lineage>
</organism>
<dbReference type="GO" id="GO:0034965">
    <property type="term" value="P:intronic box C/D snoRNA processing"/>
    <property type="evidence" value="ECO:0007669"/>
    <property type="project" value="TreeGrafter"/>
</dbReference>
<dbReference type="GO" id="GO:0008033">
    <property type="term" value="P:tRNA processing"/>
    <property type="evidence" value="ECO:0007669"/>
    <property type="project" value="InterPro"/>
</dbReference>
<accession>A0A6A7BI52</accession>
<dbReference type="GO" id="GO:0004526">
    <property type="term" value="F:ribonuclease P activity"/>
    <property type="evidence" value="ECO:0007669"/>
    <property type="project" value="TreeGrafter"/>
</dbReference>